<evidence type="ECO:0000313" key="1">
    <source>
        <dbReference type="EMBL" id="KAA0146156.1"/>
    </source>
</evidence>
<dbReference type="AlphaFoldDB" id="A0A5A8BZK7"/>
<protein>
    <submittedName>
        <fullName evidence="1">Uncharacterized protein</fullName>
    </submittedName>
</protein>
<name>A0A5A8BZK7_CAFRO</name>
<comment type="caution">
    <text evidence="1">The sequence shown here is derived from an EMBL/GenBank/DDBJ whole genome shotgun (WGS) entry which is preliminary data.</text>
</comment>
<proteinExistence type="predicted"/>
<dbReference type="Proteomes" id="UP000323011">
    <property type="component" value="Unassembled WGS sequence"/>
</dbReference>
<accession>A0A5A8BZK7</accession>
<reference evidence="1 2" key="1">
    <citation type="submission" date="2019-07" db="EMBL/GenBank/DDBJ databases">
        <title>Genomes of Cafeteria roenbergensis.</title>
        <authorList>
            <person name="Fischer M.G."/>
            <person name="Hackl T."/>
            <person name="Roman M."/>
        </authorList>
    </citation>
    <scope>NUCLEOTIDE SEQUENCE [LARGE SCALE GENOMIC DNA]</scope>
    <source>
        <strain evidence="1 2">BVI</strain>
    </source>
</reference>
<sequence length="344" mass="36924">MVLSKFYRDAESIVPALALLLDEVPEMRGILESWLETTIDYSGSDRSLAHVLAVCRAASRRCGAFEAVASAASDDDQPLLTALVKSAVELGSGHLLRRLHREVAPHIKSAAVRDELELAAQGNAKTARSMARGMVLMSSLCFQSKRFSDLVERLAFEGGFDLPDSTYADCWSALDLNALPAVDRIVTVGALSRDVLVARLPRLASAMLNGPGGVVVFGLDPSKQAMPGADEGLCTDEAGCREFVEHVLESNVSPPIPRHRWSFAFLELDSSAQTWPQAAVAVKFAPALQSAPGVERHTLFFGNNAARRLVVNGHGIRAVRIPQAELPSVIQSRLCSVASEAAAE</sequence>
<organism evidence="1 2">
    <name type="scientific">Cafeteria roenbergensis</name>
    <name type="common">Marine flagellate</name>
    <dbReference type="NCBI Taxonomy" id="33653"/>
    <lineage>
        <taxon>Eukaryota</taxon>
        <taxon>Sar</taxon>
        <taxon>Stramenopiles</taxon>
        <taxon>Bigyra</taxon>
        <taxon>Opalozoa</taxon>
        <taxon>Bicosoecida</taxon>
        <taxon>Cafeteriaceae</taxon>
        <taxon>Cafeteria</taxon>
    </lineage>
</organism>
<evidence type="ECO:0000313" key="2">
    <source>
        <dbReference type="Proteomes" id="UP000323011"/>
    </source>
</evidence>
<keyword evidence="2" id="KW-1185">Reference proteome</keyword>
<gene>
    <name evidence="1" type="ORF">FNF29_08217</name>
</gene>
<dbReference type="EMBL" id="VLTN01000098">
    <property type="protein sequence ID" value="KAA0146156.1"/>
    <property type="molecule type" value="Genomic_DNA"/>
</dbReference>